<keyword evidence="3" id="KW-0762">Sugar transport</keyword>
<dbReference type="InterPro" id="IPR003501">
    <property type="entry name" value="PTS_EIIB_2/3"/>
</dbReference>
<sequence>MTMPNPVKVLCVCGLGMGSSLILRMTVETAVNRMGLNAEIDHTDLSSARSMEPDVVVGQGMHTDELEGVAPVIVSVDDFLDDAAVEEKLRAAFTAAGWDAC</sequence>
<keyword evidence="5" id="KW-1185">Reference proteome</keyword>
<dbReference type="GO" id="GO:0009401">
    <property type="term" value="P:phosphoenolpyruvate-dependent sugar phosphotransferase system"/>
    <property type="evidence" value="ECO:0007669"/>
    <property type="project" value="InterPro"/>
</dbReference>
<dbReference type="SUPFAM" id="SSF52794">
    <property type="entry name" value="PTS system IIB component-like"/>
    <property type="match status" value="1"/>
</dbReference>
<keyword evidence="1" id="KW-0808">Transferase</keyword>
<dbReference type="EMBL" id="LR134406">
    <property type="protein sequence ID" value="VEH69898.1"/>
    <property type="molecule type" value="Genomic_DNA"/>
</dbReference>
<accession>A0A448MXK6</accession>
<dbReference type="AlphaFoldDB" id="A0A448MXK6"/>
<dbReference type="Gene3D" id="3.40.50.2300">
    <property type="match status" value="1"/>
</dbReference>
<evidence type="ECO:0000256" key="1">
    <source>
        <dbReference type="ARBA" id="ARBA00022679"/>
    </source>
</evidence>
<evidence type="ECO:0000313" key="5">
    <source>
        <dbReference type="Proteomes" id="UP000273044"/>
    </source>
</evidence>
<dbReference type="Pfam" id="PF02302">
    <property type="entry name" value="PTS_IIB"/>
    <property type="match status" value="1"/>
</dbReference>
<reference evidence="4 5" key="1">
    <citation type="submission" date="2018-12" db="EMBL/GenBank/DDBJ databases">
        <authorList>
            <consortium name="Pathogen Informatics"/>
        </authorList>
    </citation>
    <scope>NUCLEOTIDE SEQUENCE [LARGE SCALE GENOMIC DNA]</scope>
    <source>
        <strain evidence="4 5">NCTC12967</strain>
    </source>
</reference>
<evidence type="ECO:0000259" key="2">
    <source>
        <dbReference type="Pfam" id="PF02302"/>
    </source>
</evidence>
<dbReference type="GO" id="GO:0008982">
    <property type="term" value="F:protein-N(PI)-phosphohistidine-sugar phosphotransferase activity"/>
    <property type="evidence" value="ECO:0007669"/>
    <property type="project" value="InterPro"/>
</dbReference>
<proteinExistence type="predicted"/>
<dbReference type="EMBL" id="CP072385">
    <property type="protein sequence ID" value="QUC10078.1"/>
    <property type="molecule type" value="Genomic_DNA"/>
</dbReference>
<feature type="domain" description="Phosphotransferase system EIIB component type 2/3" evidence="2">
    <location>
        <begin position="8"/>
        <end position="89"/>
    </location>
</feature>
<keyword evidence="3" id="KW-0813">Transport</keyword>
<dbReference type="CDD" id="cd05563">
    <property type="entry name" value="PTS_IIB_ascorbate"/>
    <property type="match status" value="1"/>
</dbReference>
<dbReference type="Proteomes" id="UP000677180">
    <property type="component" value="Chromosome"/>
</dbReference>
<organism evidence="4 5">
    <name type="scientific">Arachnia propionica</name>
    <dbReference type="NCBI Taxonomy" id="1750"/>
    <lineage>
        <taxon>Bacteria</taxon>
        <taxon>Bacillati</taxon>
        <taxon>Actinomycetota</taxon>
        <taxon>Actinomycetes</taxon>
        <taxon>Propionibacteriales</taxon>
        <taxon>Propionibacteriaceae</taxon>
        <taxon>Arachnia</taxon>
    </lineage>
</organism>
<gene>
    <name evidence="3" type="ORF">J5A53_09665</name>
    <name evidence="4" type="ORF">NCTC12967_01178</name>
</gene>
<reference evidence="3" key="2">
    <citation type="submission" date="2021-03" db="EMBL/GenBank/DDBJ databases">
        <title>Human Oral Microbial Genomes.</title>
        <authorList>
            <person name="Johnston C.D."/>
            <person name="Chen T."/>
            <person name="Dewhirst F.E."/>
        </authorList>
    </citation>
    <scope>NUCLEOTIDE SEQUENCE</scope>
    <source>
        <strain evidence="3">F0714</strain>
    </source>
</reference>
<evidence type="ECO:0000313" key="4">
    <source>
        <dbReference type="EMBL" id="VEH69898.1"/>
    </source>
</evidence>
<dbReference type="RefSeq" id="WP_014846284.1">
    <property type="nucleotide sequence ID" value="NZ_CAJZDL010000001.1"/>
</dbReference>
<dbReference type="InterPro" id="IPR036095">
    <property type="entry name" value="PTS_EIIB-like_sf"/>
</dbReference>
<evidence type="ECO:0000313" key="3">
    <source>
        <dbReference type="EMBL" id="QUC10078.1"/>
    </source>
</evidence>
<protein>
    <submittedName>
        <fullName evidence="3">PTS sugar transporter subunit IIB</fullName>
    </submittedName>
    <submittedName>
        <fullName evidence="4">PTS system ascorbate-specific transporter subunits IICB</fullName>
    </submittedName>
</protein>
<dbReference type="Proteomes" id="UP000273044">
    <property type="component" value="Chromosome"/>
</dbReference>
<name>A0A448MXK6_9ACTN</name>